<keyword evidence="2 7" id="KW-0812">Transmembrane</keyword>
<organism evidence="8 9">
    <name type="scientific">Insolitispirillum peregrinum</name>
    <dbReference type="NCBI Taxonomy" id="80876"/>
    <lineage>
        <taxon>Bacteria</taxon>
        <taxon>Pseudomonadati</taxon>
        <taxon>Pseudomonadota</taxon>
        <taxon>Alphaproteobacteria</taxon>
        <taxon>Rhodospirillales</taxon>
        <taxon>Novispirillaceae</taxon>
        <taxon>Insolitispirillum</taxon>
    </lineage>
</organism>
<dbReference type="GO" id="GO:0071555">
    <property type="term" value="P:cell wall organization"/>
    <property type="evidence" value="ECO:0007669"/>
    <property type="project" value="UniProtKB-KW"/>
</dbReference>
<reference evidence="8 9" key="1">
    <citation type="submission" date="2017-01" db="EMBL/GenBank/DDBJ databases">
        <authorList>
            <person name="Mah S.A."/>
            <person name="Swanson W.J."/>
            <person name="Moy G.W."/>
            <person name="Vacquier V.D."/>
        </authorList>
    </citation>
    <scope>NUCLEOTIDE SEQUENCE [LARGE SCALE GENOMIC DNA]</scope>
    <source>
        <strain evidence="8 9">DSM 11589</strain>
    </source>
</reference>
<dbReference type="Proteomes" id="UP000185678">
    <property type="component" value="Unassembled WGS sequence"/>
</dbReference>
<dbReference type="PANTHER" id="PTHR30518">
    <property type="entry name" value="ENDOLYTIC MUREIN TRANSGLYCOSYLASE"/>
    <property type="match status" value="1"/>
</dbReference>
<comment type="function">
    <text evidence="7">Functions as a peptidoglycan terminase that cleaves nascent peptidoglycan strands endolytically to terminate their elongation.</text>
</comment>
<evidence type="ECO:0000256" key="5">
    <source>
        <dbReference type="ARBA" id="ARBA00023239"/>
    </source>
</evidence>
<sequence length="328" mass="35512">MLLKRLLTGLISLLLTISLGLGAAWIWGKERYQAPVSATQVRVEIPRGAGLNRISQILSQRGVLPSQIDGYVFLMMVTAARQGASLQAGEYDIPAGSSMAEITDILRTGRNRVHYPLTVPEGLTSPEVLRLISSMPELDGALSLKPATGTLLPETYAFLRGDQRDDAVRRMQAAMDKAVSDLWAQRAPDLPLKNKEQAIILASVVEKETGLPAERPRVAAVFINRLRLGMPLQSDPTVIYGLAPETGTLGRPLLRSDLETDHPWNTYTRSGLPTSPIANPGLASLAAVLHPASTKDLYFVADGTGGHAFASTLAEHNKNVAAWKKLQR</sequence>
<dbReference type="GO" id="GO:0009252">
    <property type="term" value="P:peptidoglycan biosynthetic process"/>
    <property type="evidence" value="ECO:0007669"/>
    <property type="project" value="UniProtKB-UniRule"/>
</dbReference>
<dbReference type="CDD" id="cd08010">
    <property type="entry name" value="MltG_like"/>
    <property type="match status" value="1"/>
</dbReference>
<keyword evidence="7" id="KW-0997">Cell inner membrane</keyword>
<proteinExistence type="inferred from homology"/>
<accession>A0A1N7LGW4</accession>
<dbReference type="Gene3D" id="3.30.160.60">
    <property type="entry name" value="Classic Zinc Finger"/>
    <property type="match status" value="1"/>
</dbReference>
<dbReference type="PANTHER" id="PTHR30518:SF2">
    <property type="entry name" value="ENDOLYTIC MUREIN TRANSGLYCOSYLASE"/>
    <property type="match status" value="1"/>
</dbReference>
<keyword evidence="3 7" id="KW-1133">Transmembrane helix</keyword>
<protein>
    <recommendedName>
        <fullName evidence="7">Endolytic murein transglycosylase</fullName>
        <ecNumber evidence="7">4.2.2.29</ecNumber>
    </recommendedName>
    <alternativeName>
        <fullName evidence="7">Peptidoglycan lytic transglycosylase</fullName>
    </alternativeName>
    <alternativeName>
        <fullName evidence="7">Peptidoglycan polymerization terminase</fullName>
    </alternativeName>
</protein>
<dbReference type="RefSeq" id="WP_076399950.1">
    <property type="nucleotide sequence ID" value="NZ_FTOA01000003.1"/>
</dbReference>
<feature type="site" description="Important for catalytic activity" evidence="7">
    <location>
        <position position="208"/>
    </location>
</feature>
<evidence type="ECO:0000256" key="3">
    <source>
        <dbReference type="ARBA" id="ARBA00022989"/>
    </source>
</evidence>
<dbReference type="NCBIfam" id="TIGR00247">
    <property type="entry name" value="endolytic transglycosylase MltG"/>
    <property type="match status" value="1"/>
</dbReference>
<keyword evidence="1 7" id="KW-1003">Cell membrane</keyword>
<dbReference type="EC" id="4.2.2.29" evidence="7"/>
<dbReference type="Gene3D" id="3.30.1490.480">
    <property type="entry name" value="Endolytic murein transglycosylase"/>
    <property type="match status" value="1"/>
</dbReference>
<keyword evidence="5 7" id="KW-0456">Lyase</keyword>
<evidence type="ECO:0000313" key="9">
    <source>
        <dbReference type="Proteomes" id="UP000185678"/>
    </source>
</evidence>
<evidence type="ECO:0000313" key="8">
    <source>
        <dbReference type="EMBL" id="SIS73059.1"/>
    </source>
</evidence>
<evidence type="ECO:0000256" key="4">
    <source>
        <dbReference type="ARBA" id="ARBA00023136"/>
    </source>
</evidence>
<comment type="similarity">
    <text evidence="7">Belongs to the transglycosylase MltG family.</text>
</comment>
<keyword evidence="4 7" id="KW-0472">Membrane</keyword>
<dbReference type="EMBL" id="FTOA01000003">
    <property type="protein sequence ID" value="SIS73059.1"/>
    <property type="molecule type" value="Genomic_DNA"/>
</dbReference>
<comment type="catalytic activity">
    <reaction evidence="7">
        <text>a peptidoglycan chain = a peptidoglycan chain with N-acetyl-1,6-anhydromuramyl-[peptide] at the reducing end + a peptidoglycan chain with N-acetylglucosamine at the non-reducing end.</text>
        <dbReference type="EC" id="4.2.2.29"/>
    </reaction>
</comment>
<dbReference type="GO" id="GO:0008932">
    <property type="term" value="F:lytic endotransglycosylase activity"/>
    <property type="evidence" value="ECO:0007669"/>
    <property type="project" value="UniProtKB-UniRule"/>
</dbReference>
<evidence type="ECO:0000256" key="6">
    <source>
        <dbReference type="ARBA" id="ARBA00023316"/>
    </source>
</evidence>
<dbReference type="HAMAP" id="MF_02065">
    <property type="entry name" value="MltG"/>
    <property type="match status" value="1"/>
</dbReference>
<evidence type="ECO:0000256" key="2">
    <source>
        <dbReference type="ARBA" id="ARBA00022692"/>
    </source>
</evidence>
<keyword evidence="9" id="KW-1185">Reference proteome</keyword>
<dbReference type="OrthoDB" id="9814591at2"/>
<dbReference type="GO" id="GO:0005886">
    <property type="term" value="C:plasma membrane"/>
    <property type="evidence" value="ECO:0007669"/>
    <property type="project" value="UniProtKB-UniRule"/>
</dbReference>
<name>A0A1N7LGW4_9PROT</name>
<dbReference type="InterPro" id="IPR003770">
    <property type="entry name" value="MLTG-like"/>
</dbReference>
<keyword evidence="6 7" id="KW-0961">Cell wall biogenesis/degradation</keyword>
<dbReference type="Pfam" id="PF02618">
    <property type="entry name" value="YceG"/>
    <property type="match status" value="1"/>
</dbReference>
<dbReference type="STRING" id="80876.SAMN05421779_103321"/>
<dbReference type="AlphaFoldDB" id="A0A1N7LGW4"/>
<evidence type="ECO:0000256" key="7">
    <source>
        <dbReference type="HAMAP-Rule" id="MF_02065"/>
    </source>
</evidence>
<evidence type="ECO:0000256" key="1">
    <source>
        <dbReference type="ARBA" id="ARBA00022475"/>
    </source>
</evidence>
<gene>
    <name evidence="7" type="primary">mltG</name>
    <name evidence="8" type="ORF">SAMN05421779_103321</name>
</gene>